<dbReference type="InterPro" id="IPR018253">
    <property type="entry name" value="DnaJ_domain_CS"/>
</dbReference>
<protein>
    <submittedName>
        <fullName evidence="13">Dual-specificity RNA methyltransferase RlmN</fullName>
    </submittedName>
</protein>
<keyword evidence="4 13" id="KW-0489">Methyltransferase</keyword>
<dbReference type="PROSITE" id="PS00636">
    <property type="entry name" value="DNAJ_1"/>
    <property type="match status" value="1"/>
</dbReference>
<feature type="compositionally biased region" description="Low complexity" evidence="10">
    <location>
        <begin position="183"/>
        <end position="196"/>
    </location>
</feature>
<evidence type="ECO:0000256" key="8">
    <source>
        <dbReference type="ARBA" id="ARBA00023004"/>
    </source>
</evidence>
<dbReference type="EMBL" id="LSRX01000596">
    <property type="protein sequence ID" value="OLP93028.1"/>
    <property type="molecule type" value="Genomic_DNA"/>
</dbReference>
<sequence>MVYIDQGVASSMLGEIGTSSGVLEMIAKEAARPVKLIVAVRFHERLIRNVIQKNCASKNPTVDGGNGSYLPMFDFDEIEALPWSSEKLQQQAAASNPAHAPSIDGEWEDNDGTVVIIKNRRMRGPDGVEVEVTFPRPDAVVFTPSPGAPSFEGKLTASDRISWDDGASWVRRPLSAKAQTDQNGSGANAASNKAAGTPVHQTKTLGGEKENLAAKAAVPEKPNSKLHDSSSSAPQSKLPRAEPSKSTARIPRVDDSAGTSKPSKPSSGYSSSRTPTTDKKAATNSSGEAGRDSAWHYERFEVTKPIVFVRESPGLNTAKVAQVTRGCVVSGRVQETGWLCLDQDSRASANVPEHAKGAYMLIDGRNHGLGILLESRGCQGSSKGSFASPLEFVALRNLQVRARPSLSSPSTGHVAEGSQVQGYPGAESWLELEGGGFLPIVDKTASANSESQDCLQLQGALQAAVPQTFAEAVVARWEPLPAAAATRVEYSLEWQDAQEPDRHGRVSFSRKCQAHVRSLPPSTTIQLRVVSRVFAPLPGGNPGAKGKEDPASRSWQDHRLVGRWLYGAKPSEYRIGRRSDGLLVFMGPHASGATVMGVLEPEGHWLQAELASASGDIVGHIRLFYDEEEDAVISNFKNIRNVDWGRDIAAKKGGDEEILTTVVGRWVQARTAAAITDQDEEEFCYDAFCNKRGKCQRCPCQIFVLSEHLMNQEMLCRRCGCAAIHHAKVGKFRFHESQKGKDSEDASSTARPPQKTAMDEIPSRRWSLDDATAGEEIVEFIIRQLELAKNLYEVLGVAPSSSALEIRQAYRAISLRVHPDKINAQAQSEDEQSQSLSALAEDAFKLASSAYEVLNDEIERRSYDRQLYLDWVRTEKPKAKPKPKPKARHAANVPTAVCKKPQPTVPAKGPWVTATSGYYKRRCNLILVPLQTLKALFRHGHGDTAMNAWRRGGLVCLQLCAFGLESSLALEPSGYAQPLLRTPLLTIPGRQLAILLGKTSLARKDAEPLLASRTWEAVREGRDPFKPEGSSKRLQRMLAELALTMEPVAAPHVESTESSDSTCKMLLRLEDDLSVECVLIRMAKHSSLCVSSQVGCKQACVFCATGKLGEVRNLTTHEILAQVWLAQRQARALDWPKVRNLVFMGMGEPANNLDSVSRALELLTDNTSFHMSRWYITVSTVAPSPAQILSLSELPCKLAWSVHAATDVLRRKLVPSSKYPLADLRDAFLKCLLLRPERFRQLICEVVLLDEVNTDQGHAKALSELLSPFEREELLVNLIPYNDIHGLVARGAAMDVQTAQLRAPTLDTVRSFQRSLWQNGLYCSVRQTRGESKASACGQLATVAGLADAEGEDGKDPGRRVDEFFKNPTIGTFMNSPYYGEDGVFGSSGTIKENPAGGFSFELPGGGGIHIDNGNGYQRLKQMEEDFAKTGHVPPHLWPQSLLPQDSDTFEISQQSRFTRQQVLAMSWLGRGRPPRKSVGGHENSLRDAMRSRGGITIRPPTAPTDIEDNEPVPEKSTLDWLNLNALAPKAIQGAIDRIRHNTLASSGDAEVPKEMDGELLTSPRGKGTDQSAGSMGYARPARKSLSSALRARGGISRGVAGTESDPAEGPDADAPDVPEPSSPEVPLDEAESEATPVEAAAPVPEEAEEAVPEEPQPSESPEAAFAQPTADRTASAPLPVLHEEEEEESTIAAAMPVQVEQPDERAAPDALDGLAEAEELPNQEELPDRREVPAELLD</sequence>
<dbReference type="GO" id="GO:0070475">
    <property type="term" value="P:rRNA base methylation"/>
    <property type="evidence" value="ECO:0007669"/>
    <property type="project" value="TreeGrafter"/>
</dbReference>
<dbReference type="PROSITE" id="PS51918">
    <property type="entry name" value="RADICAL_SAM"/>
    <property type="match status" value="1"/>
</dbReference>
<keyword evidence="8" id="KW-0408">Iron</keyword>
<evidence type="ECO:0000256" key="2">
    <source>
        <dbReference type="ARBA" id="ARBA00022485"/>
    </source>
</evidence>
<evidence type="ECO:0000256" key="10">
    <source>
        <dbReference type="SAM" id="MobiDB-lite"/>
    </source>
</evidence>
<dbReference type="SFLD" id="SFLDF00275">
    <property type="entry name" value="adenosine_C2_methyltransferase"/>
    <property type="match status" value="1"/>
</dbReference>
<evidence type="ECO:0000256" key="1">
    <source>
        <dbReference type="ARBA" id="ARBA00001966"/>
    </source>
</evidence>
<evidence type="ECO:0000256" key="5">
    <source>
        <dbReference type="ARBA" id="ARBA00022679"/>
    </source>
</evidence>
<dbReference type="GO" id="GO:0030488">
    <property type="term" value="P:tRNA methylation"/>
    <property type="evidence" value="ECO:0007669"/>
    <property type="project" value="TreeGrafter"/>
</dbReference>
<dbReference type="Pfam" id="PF00226">
    <property type="entry name" value="DnaJ"/>
    <property type="match status" value="1"/>
</dbReference>
<evidence type="ECO:0000313" key="13">
    <source>
        <dbReference type="EMBL" id="OLP93028.1"/>
    </source>
</evidence>
<dbReference type="SFLD" id="SFLDS00029">
    <property type="entry name" value="Radical_SAM"/>
    <property type="match status" value="1"/>
</dbReference>
<gene>
    <name evidence="13" type="primary">rlmN</name>
    <name evidence="13" type="ORF">AK812_SmicGene25092</name>
</gene>
<dbReference type="SMART" id="SM00271">
    <property type="entry name" value="DnaJ"/>
    <property type="match status" value="1"/>
</dbReference>
<dbReference type="InterPro" id="IPR040072">
    <property type="entry name" value="Methyltransferase_A"/>
</dbReference>
<dbReference type="GO" id="GO:0008173">
    <property type="term" value="F:RNA methyltransferase activity"/>
    <property type="evidence" value="ECO:0007669"/>
    <property type="project" value="InterPro"/>
</dbReference>
<organism evidence="13 14">
    <name type="scientific">Symbiodinium microadriaticum</name>
    <name type="common">Dinoflagellate</name>
    <name type="synonym">Zooxanthella microadriatica</name>
    <dbReference type="NCBI Taxonomy" id="2951"/>
    <lineage>
        <taxon>Eukaryota</taxon>
        <taxon>Sar</taxon>
        <taxon>Alveolata</taxon>
        <taxon>Dinophyceae</taxon>
        <taxon>Suessiales</taxon>
        <taxon>Symbiodiniaceae</taxon>
        <taxon>Symbiodinium</taxon>
    </lineage>
</organism>
<dbReference type="GO" id="GO:0005737">
    <property type="term" value="C:cytoplasm"/>
    <property type="evidence" value="ECO:0007669"/>
    <property type="project" value="UniProtKB-SubCell"/>
</dbReference>
<feature type="compositionally biased region" description="Low complexity" evidence="10">
    <location>
        <begin position="256"/>
        <end position="275"/>
    </location>
</feature>
<dbReference type="SFLD" id="SFLDG01062">
    <property type="entry name" value="methyltransferase_(Class_A)"/>
    <property type="match status" value="1"/>
</dbReference>
<dbReference type="PANTHER" id="PTHR30544">
    <property type="entry name" value="23S RRNA METHYLTRANSFERASE"/>
    <property type="match status" value="1"/>
</dbReference>
<dbReference type="PROSITE" id="PS50076">
    <property type="entry name" value="DNAJ_2"/>
    <property type="match status" value="1"/>
</dbReference>
<keyword evidence="9" id="KW-0411">Iron-sulfur</keyword>
<dbReference type="Gene3D" id="1.10.287.110">
    <property type="entry name" value="DnaJ domain"/>
    <property type="match status" value="1"/>
</dbReference>
<dbReference type="Gene3D" id="3.20.20.70">
    <property type="entry name" value="Aldolase class I"/>
    <property type="match status" value="1"/>
</dbReference>
<feature type="compositionally biased region" description="Acidic residues" evidence="10">
    <location>
        <begin position="1606"/>
        <end position="1617"/>
    </location>
</feature>
<feature type="compositionally biased region" description="Basic and acidic residues" evidence="10">
    <location>
        <begin position="735"/>
        <end position="744"/>
    </location>
</feature>
<feature type="compositionally biased region" description="Low complexity" evidence="10">
    <location>
        <begin position="1634"/>
        <end position="1645"/>
    </location>
</feature>
<keyword evidence="2" id="KW-0004">4Fe-4S</keyword>
<feature type="region of interest" description="Disordered" evidence="10">
    <location>
        <begin position="176"/>
        <end position="291"/>
    </location>
</feature>
<dbReference type="InterPro" id="IPR036869">
    <property type="entry name" value="J_dom_sf"/>
</dbReference>
<dbReference type="OrthoDB" id="445556at2759"/>
<keyword evidence="6" id="KW-0949">S-adenosyl-L-methionine</keyword>
<dbReference type="PANTHER" id="PTHR30544:SF5">
    <property type="entry name" value="RADICAL SAM CORE DOMAIN-CONTAINING PROTEIN"/>
    <property type="match status" value="1"/>
</dbReference>
<dbReference type="PRINTS" id="PR00625">
    <property type="entry name" value="JDOMAIN"/>
</dbReference>
<keyword evidence="7" id="KW-0479">Metal-binding</keyword>
<evidence type="ECO:0000256" key="9">
    <source>
        <dbReference type="ARBA" id="ARBA00023014"/>
    </source>
</evidence>
<feature type="region of interest" description="Disordered" evidence="10">
    <location>
        <begin position="1547"/>
        <end position="1739"/>
    </location>
</feature>
<name>A0A1Q9DCW4_SYMMI</name>
<keyword evidence="3" id="KW-0963">Cytoplasm</keyword>
<comment type="cofactor">
    <cofactor evidence="1">
        <name>[4Fe-4S] cluster</name>
        <dbReference type="ChEBI" id="CHEBI:49883"/>
    </cofactor>
</comment>
<accession>A0A1Q9DCW4</accession>
<reference evidence="13 14" key="1">
    <citation type="submission" date="2016-02" db="EMBL/GenBank/DDBJ databases">
        <title>Genome analysis of coral dinoflagellate symbionts highlights evolutionary adaptations to a symbiotic lifestyle.</title>
        <authorList>
            <person name="Aranda M."/>
            <person name="Li Y."/>
            <person name="Liew Y.J."/>
            <person name="Baumgarten S."/>
            <person name="Simakov O."/>
            <person name="Wilson M."/>
            <person name="Piel J."/>
            <person name="Ashoor H."/>
            <person name="Bougouffa S."/>
            <person name="Bajic V.B."/>
            <person name="Ryu T."/>
            <person name="Ravasi T."/>
            <person name="Bayer T."/>
            <person name="Micklem G."/>
            <person name="Kim H."/>
            <person name="Bhak J."/>
            <person name="Lajeunesse T.C."/>
            <person name="Voolstra C.R."/>
        </authorList>
    </citation>
    <scope>NUCLEOTIDE SEQUENCE [LARGE SCALE GENOMIC DNA]</scope>
    <source>
        <strain evidence="13 14">CCMP2467</strain>
    </source>
</reference>
<dbReference type="GO" id="GO:0051539">
    <property type="term" value="F:4 iron, 4 sulfur cluster binding"/>
    <property type="evidence" value="ECO:0007669"/>
    <property type="project" value="UniProtKB-KW"/>
</dbReference>
<dbReference type="InterPro" id="IPR013785">
    <property type="entry name" value="Aldolase_TIM"/>
</dbReference>
<dbReference type="GO" id="GO:0046872">
    <property type="term" value="F:metal ion binding"/>
    <property type="evidence" value="ECO:0007669"/>
    <property type="project" value="UniProtKB-KW"/>
</dbReference>
<feature type="region of interest" description="Disordered" evidence="10">
    <location>
        <begin position="735"/>
        <end position="764"/>
    </location>
</feature>
<evidence type="ECO:0000313" key="14">
    <source>
        <dbReference type="Proteomes" id="UP000186817"/>
    </source>
</evidence>
<feature type="compositionally biased region" description="Basic and acidic residues" evidence="10">
    <location>
        <begin position="1727"/>
        <end position="1739"/>
    </location>
</feature>
<feature type="region of interest" description="Disordered" evidence="10">
    <location>
        <begin position="1469"/>
        <end position="1514"/>
    </location>
</feature>
<evidence type="ECO:0000259" key="11">
    <source>
        <dbReference type="PROSITE" id="PS50076"/>
    </source>
</evidence>
<evidence type="ECO:0000256" key="7">
    <source>
        <dbReference type="ARBA" id="ARBA00022723"/>
    </source>
</evidence>
<dbReference type="Proteomes" id="UP000186817">
    <property type="component" value="Unassembled WGS sequence"/>
</dbReference>
<evidence type="ECO:0000259" key="12">
    <source>
        <dbReference type="PROSITE" id="PS51918"/>
    </source>
</evidence>
<dbReference type="InterPro" id="IPR001623">
    <property type="entry name" value="DnaJ_domain"/>
</dbReference>
<feature type="domain" description="J" evidence="11">
    <location>
        <begin position="790"/>
        <end position="867"/>
    </location>
</feature>
<dbReference type="SUPFAM" id="SSF46565">
    <property type="entry name" value="Chaperone J-domain"/>
    <property type="match status" value="1"/>
</dbReference>
<evidence type="ECO:0000256" key="3">
    <source>
        <dbReference type="ARBA" id="ARBA00022490"/>
    </source>
</evidence>
<dbReference type="CDD" id="cd06257">
    <property type="entry name" value="DnaJ"/>
    <property type="match status" value="1"/>
</dbReference>
<keyword evidence="14" id="KW-1185">Reference proteome</keyword>
<comment type="caution">
    <text evidence="13">The sequence shown here is derived from an EMBL/GenBank/DDBJ whole genome shotgun (WGS) entry which is preliminary data.</text>
</comment>
<keyword evidence="5 13" id="KW-0808">Transferase</keyword>
<dbReference type="InterPro" id="IPR004383">
    <property type="entry name" value="rRNA_lsu_MTrfase_RlmN/Cfr"/>
</dbReference>
<evidence type="ECO:0000256" key="4">
    <source>
        <dbReference type="ARBA" id="ARBA00022603"/>
    </source>
</evidence>
<proteinExistence type="predicted"/>
<dbReference type="InterPro" id="IPR007197">
    <property type="entry name" value="rSAM"/>
</dbReference>
<feature type="domain" description="Radical SAM core" evidence="12">
    <location>
        <begin position="1082"/>
        <end position="1319"/>
    </location>
</feature>
<evidence type="ECO:0000256" key="6">
    <source>
        <dbReference type="ARBA" id="ARBA00022691"/>
    </source>
</evidence>